<feature type="transmembrane region" description="Helical" evidence="1">
    <location>
        <begin position="36"/>
        <end position="55"/>
    </location>
</feature>
<name>A0AAE8ERV3_9GAMM</name>
<keyword evidence="1" id="KW-0812">Transmembrane</keyword>
<evidence type="ECO:0000256" key="1">
    <source>
        <dbReference type="SAM" id="Phobius"/>
    </source>
</evidence>
<dbReference type="RefSeq" id="WP_121514215.1">
    <property type="nucleotide sequence ID" value="NZ_MJLX01000027.1"/>
</dbReference>
<protein>
    <submittedName>
        <fullName evidence="2">Uncharacterized protein</fullName>
    </submittedName>
</protein>
<gene>
    <name evidence="2" type="ORF">BIY26_11215</name>
</gene>
<evidence type="ECO:0000313" key="3">
    <source>
        <dbReference type="Proteomes" id="UP000285972"/>
    </source>
</evidence>
<evidence type="ECO:0000313" key="2">
    <source>
        <dbReference type="EMBL" id="RLM23710.1"/>
    </source>
</evidence>
<reference evidence="2 3" key="1">
    <citation type="submission" date="2016-09" db="EMBL/GenBank/DDBJ databases">
        <authorList>
            <person name="Doonan J."/>
            <person name="Pachebat J.A."/>
            <person name="Golyshin P.N."/>
            <person name="Denman S."/>
            <person name="Mcdonald J.E."/>
        </authorList>
    </citation>
    <scope>NUCLEOTIDE SEQUENCE [LARGE SCALE GENOMIC DNA]</scope>
    <source>
        <strain evidence="2 3">FRB141</strain>
    </source>
</reference>
<dbReference type="AlphaFoldDB" id="A0AAE8ERV3"/>
<dbReference type="Proteomes" id="UP000285972">
    <property type="component" value="Unassembled WGS sequence"/>
</dbReference>
<proteinExistence type="predicted"/>
<feature type="transmembrane region" description="Helical" evidence="1">
    <location>
        <begin position="6"/>
        <end position="24"/>
    </location>
</feature>
<dbReference type="EMBL" id="MJLX01000027">
    <property type="protein sequence ID" value="RLM23710.1"/>
    <property type="molecule type" value="Genomic_DNA"/>
</dbReference>
<keyword evidence="1" id="KW-0472">Membrane</keyword>
<accession>A0AAE8ERV3</accession>
<comment type="caution">
    <text evidence="2">The sequence shown here is derived from an EMBL/GenBank/DDBJ whole genome shotgun (WGS) entry which is preliminary data.</text>
</comment>
<sequence length="183" mass="21235">MTNNNHLIFLMAAMLFTVLLRLALRRLNVKKTFIFLLYATPVTVLLCLALNFSGFCFKNMRPLSREEKITTAIRYILATYPPLINMGNDTSSPYWREWTKRERPEHPIDYRDIAHFRDVNPDCCKILSWKQISDYASLKSRLTGGAGSAVNVTYKVFYRDADNRHASQTVTNRVVIYNCGMPW</sequence>
<keyword evidence="1" id="KW-1133">Transmembrane helix</keyword>
<organism evidence="2 3">
    <name type="scientific">Brenneria goodwinii</name>
    <dbReference type="NCBI Taxonomy" id="1109412"/>
    <lineage>
        <taxon>Bacteria</taxon>
        <taxon>Pseudomonadati</taxon>
        <taxon>Pseudomonadota</taxon>
        <taxon>Gammaproteobacteria</taxon>
        <taxon>Enterobacterales</taxon>
        <taxon>Pectobacteriaceae</taxon>
        <taxon>Brenneria</taxon>
    </lineage>
</organism>